<feature type="non-terminal residue" evidence="1">
    <location>
        <position position="1"/>
    </location>
</feature>
<dbReference type="GO" id="GO:0031625">
    <property type="term" value="F:ubiquitin protein ligase binding"/>
    <property type="evidence" value="ECO:0007669"/>
    <property type="project" value="TreeGrafter"/>
</dbReference>
<reference evidence="2" key="1">
    <citation type="submission" date="2022-10" db="EMBL/GenBank/DDBJ databases">
        <title>Genome assembly of Pristionchus species.</title>
        <authorList>
            <person name="Yoshida K."/>
            <person name="Sommer R.J."/>
        </authorList>
    </citation>
    <scope>NUCLEOTIDE SEQUENCE [LARGE SCALE GENOMIC DNA]</scope>
    <source>
        <strain evidence="2">RS5460</strain>
    </source>
</reference>
<dbReference type="Pfam" id="PF09737">
    <property type="entry name" value="Det1"/>
    <property type="match status" value="1"/>
</dbReference>
<dbReference type="EMBL" id="BTRK01000005">
    <property type="protein sequence ID" value="GMR53663.1"/>
    <property type="molecule type" value="Genomic_DNA"/>
</dbReference>
<dbReference type="Proteomes" id="UP001328107">
    <property type="component" value="Unassembled WGS sequence"/>
</dbReference>
<dbReference type="GO" id="GO:0005634">
    <property type="term" value="C:nucleus"/>
    <property type="evidence" value="ECO:0007669"/>
    <property type="project" value="TreeGrafter"/>
</dbReference>
<gene>
    <name evidence="1" type="ORF">PMAYCL1PPCAC_23858</name>
</gene>
<keyword evidence="2" id="KW-1185">Reference proteome</keyword>
<dbReference type="SUPFAM" id="SSF82171">
    <property type="entry name" value="DPP6 N-terminal domain-like"/>
    <property type="match status" value="1"/>
</dbReference>
<comment type="caution">
    <text evidence="1">The sequence shown here is derived from an EMBL/GenBank/DDBJ whole genome shotgun (WGS) entry which is preliminary data.</text>
</comment>
<dbReference type="GO" id="GO:0031461">
    <property type="term" value="C:cullin-RING ubiquitin ligase complex"/>
    <property type="evidence" value="ECO:0007669"/>
    <property type="project" value="TreeGrafter"/>
</dbReference>
<evidence type="ECO:0008006" key="3">
    <source>
        <dbReference type="Google" id="ProtNLM"/>
    </source>
</evidence>
<accession>A0AAN5CZI4</accession>
<sequence length="530" mass="61195">LKVSSMMERDHLISNGPTVEVEVDTYLEDEVKLNMNIVNHLHSREMGNARRGSEYHQNRQVFYSLIVPNCPNRSLLSTPSFIRAFSPDGKYLIAYGMNLKVVHIYMYNGVTALPGRENENALDRLFTRSHVVDLGIAGVFQIFIENTLFTSDSTHLVVCTNSSVLDGTSRLEDLYVNNESPATTNAPLERYRIHTISLKTGEVTGTISHDMDRIQTFPSLQGRILCLLSLHRQCILLYSISDEGELIPLKSLGQSMHDDDQLYLPQDAYNNRLSYFLSSFKQRMLTFLFKRAKRSGDRREMAAFMRDYAAFRSFRMVRCQLVDKRYVLVRMQKEGDVSSNNFILILMEWESGVVQDVWTKMDERLLDAFEHSPWSFSQPFISINRSPFNARNVPYNRNIFRAYDLARARAFSETLPVRMVDEYRQRILSYLPCVYSVHLNESPYLDPNLFTMDDPLAVALSWGRIKVDNSHAYFNLFSRDGRVSSQVHFEVGAPSSRQLSVLFHPTDPLVIFFDRYRTDQPLTVYSPYSS</sequence>
<feature type="non-terminal residue" evidence="1">
    <location>
        <position position="530"/>
    </location>
</feature>
<organism evidence="1 2">
    <name type="scientific">Pristionchus mayeri</name>
    <dbReference type="NCBI Taxonomy" id="1317129"/>
    <lineage>
        <taxon>Eukaryota</taxon>
        <taxon>Metazoa</taxon>
        <taxon>Ecdysozoa</taxon>
        <taxon>Nematoda</taxon>
        <taxon>Chromadorea</taxon>
        <taxon>Rhabditida</taxon>
        <taxon>Rhabditina</taxon>
        <taxon>Diplogasteromorpha</taxon>
        <taxon>Diplogasteroidea</taxon>
        <taxon>Neodiplogasteridae</taxon>
        <taxon>Pristionchus</taxon>
    </lineage>
</organism>
<evidence type="ECO:0000313" key="2">
    <source>
        <dbReference type="Proteomes" id="UP001328107"/>
    </source>
</evidence>
<dbReference type="PANTHER" id="PTHR13374">
    <property type="entry name" value="DET1 HOMOLOG DE-ETIOLATED-1 HOMOLOG"/>
    <property type="match status" value="1"/>
</dbReference>
<dbReference type="PANTHER" id="PTHR13374:SF3">
    <property type="entry name" value="DET1 HOMOLOG"/>
    <property type="match status" value="1"/>
</dbReference>
<dbReference type="GO" id="GO:0016567">
    <property type="term" value="P:protein ubiquitination"/>
    <property type="evidence" value="ECO:0007669"/>
    <property type="project" value="TreeGrafter"/>
</dbReference>
<dbReference type="AlphaFoldDB" id="A0AAN5CZI4"/>
<dbReference type="GO" id="GO:1990756">
    <property type="term" value="F:ubiquitin-like ligase-substrate adaptor activity"/>
    <property type="evidence" value="ECO:0007669"/>
    <property type="project" value="TreeGrafter"/>
</dbReference>
<dbReference type="InterPro" id="IPR019138">
    <property type="entry name" value="De-etiolated_protein_1_Det1"/>
</dbReference>
<proteinExistence type="predicted"/>
<evidence type="ECO:0000313" key="1">
    <source>
        <dbReference type="EMBL" id="GMR53663.1"/>
    </source>
</evidence>
<name>A0AAN5CZI4_9BILA</name>
<protein>
    <recommendedName>
        <fullName evidence="3">De-etiolated protein 1</fullName>
    </recommendedName>
</protein>
<dbReference type="GO" id="GO:0032436">
    <property type="term" value="P:positive regulation of proteasomal ubiquitin-dependent protein catabolic process"/>
    <property type="evidence" value="ECO:0007669"/>
    <property type="project" value="TreeGrafter"/>
</dbReference>